<dbReference type="FunFam" id="1.20.1250.20:FF:000034">
    <property type="entry name" value="MFS general substrate transporter"/>
    <property type="match status" value="1"/>
</dbReference>
<gene>
    <name evidence="9" type="ORF">B0A52_06851</name>
</gene>
<evidence type="ECO:0000313" key="10">
    <source>
        <dbReference type="Proteomes" id="UP000288859"/>
    </source>
</evidence>
<dbReference type="OrthoDB" id="2985014at2759"/>
<dbReference type="GO" id="GO:0016020">
    <property type="term" value="C:membrane"/>
    <property type="evidence" value="ECO:0007669"/>
    <property type="project" value="UniProtKB-SubCell"/>
</dbReference>
<name>A0A438N091_EXOME</name>
<feature type="transmembrane region" description="Helical" evidence="7">
    <location>
        <begin position="102"/>
        <end position="120"/>
    </location>
</feature>
<protein>
    <recommendedName>
        <fullName evidence="8">Major facilitator superfamily (MFS) profile domain-containing protein</fullName>
    </recommendedName>
</protein>
<dbReference type="InterPro" id="IPR036259">
    <property type="entry name" value="MFS_trans_sf"/>
</dbReference>
<feature type="transmembrane region" description="Helical" evidence="7">
    <location>
        <begin position="227"/>
        <end position="247"/>
    </location>
</feature>
<dbReference type="PROSITE" id="PS50850">
    <property type="entry name" value="MFS"/>
    <property type="match status" value="1"/>
</dbReference>
<feature type="compositionally biased region" description="Polar residues" evidence="6">
    <location>
        <begin position="8"/>
        <end position="18"/>
    </location>
</feature>
<accession>A0A438N091</accession>
<evidence type="ECO:0000256" key="1">
    <source>
        <dbReference type="ARBA" id="ARBA00004141"/>
    </source>
</evidence>
<evidence type="ECO:0000256" key="6">
    <source>
        <dbReference type="SAM" id="MobiDB-lite"/>
    </source>
</evidence>
<dbReference type="SUPFAM" id="SSF103473">
    <property type="entry name" value="MFS general substrate transporter"/>
    <property type="match status" value="1"/>
</dbReference>
<feature type="transmembrane region" description="Helical" evidence="7">
    <location>
        <begin position="339"/>
        <end position="357"/>
    </location>
</feature>
<feature type="transmembrane region" description="Helical" evidence="7">
    <location>
        <begin position="192"/>
        <end position="215"/>
    </location>
</feature>
<feature type="transmembrane region" description="Helical" evidence="7">
    <location>
        <begin position="388"/>
        <end position="411"/>
    </location>
</feature>
<dbReference type="AlphaFoldDB" id="A0A438N091"/>
<dbReference type="InterPro" id="IPR011701">
    <property type="entry name" value="MFS"/>
</dbReference>
<proteinExistence type="predicted"/>
<keyword evidence="3 7" id="KW-0812">Transmembrane</keyword>
<organism evidence="9 10">
    <name type="scientific">Exophiala mesophila</name>
    <name type="common">Black yeast-like fungus</name>
    <dbReference type="NCBI Taxonomy" id="212818"/>
    <lineage>
        <taxon>Eukaryota</taxon>
        <taxon>Fungi</taxon>
        <taxon>Dikarya</taxon>
        <taxon>Ascomycota</taxon>
        <taxon>Pezizomycotina</taxon>
        <taxon>Eurotiomycetes</taxon>
        <taxon>Chaetothyriomycetidae</taxon>
        <taxon>Chaetothyriales</taxon>
        <taxon>Herpotrichiellaceae</taxon>
        <taxon>Exophiala</taxon>
    </lineage>
</organism>
<keyword evidence="4 7" id="KW-1133">Transmembrane helix</keyword>
<feature type="transmembrane region" description="Helical" evidence="7">
    <location>
        <begin position="162"/>
        <end position="180"/>
    </location>
</feature>
<feature type="transmembrane region" description="Helical" evidence="7">
    <location>
        <begin position="423"/>
        <end position="444"/>
    </location>
</feature>
<feature type="transmembrane region" description="Helical" evidence="7">
    <location>
        <begin position="364"/>
        <end position="382"/>
    </location>
</feature>
<dbReference type="InterPro" id="IPR020846">
    <property type="entry name" value="MFS_dom"/>
</dbReference>
<feature type="transmembrane region" description="Helical" evidence="7">
    <location>
        <begin position="132"/>
        <end position="150"/>
    </location>
</feature>
<feature type="transmembrane region" description="Helical" evidence="7">
    <location>
        <begin position="64"/>
        <end position="82"/>
    </location>
</feature>
<feature type="transmembrane region" description="Helical" evidence="7">
    <location>
        <begin position="292"/>
        <end position="319"/>
    </location>
</feature>
<dbReference type="Proteomes" id="UP000288859">
    <property type="component" value="Unassembled WGS sequence"/>
</dbReference>
<dbReference type="GO" id="GO:0022857">
    <property type="term" value="F:transmembrane transporter activity"/>
    <property type="evidence" value="ECO:0007669"/>
    <property type="project" value="InterPro"/>
</dbReference>
<evidence type="ECO:0000259" key="8">
    <source>
        <dbReference type="PROSITE" id="PS50850"/>
    </source>
</evidence>
<comment type="caution">
    <text evidence="9">The sequence shown here is derived from an EMBL/GenBank/DDBJ whole genome shotgun (WGS) entry which is preliminary data.</text>
</comment>
<keyword evidence="2" id="KW-0813">Transport</keyword>
<dbReference type="PANTHER" id="PTHR43791">
    <property type="entry name" value="PERMEASE-RELATED"/>
    <property type="match status" value="1"/>
</dbReference>
<feature type="domain" description="Major facilitator superfamily (MFS) profile" evidence="8">
    <location>
        <begin position="66"/>
        <end position="481"/>
    </location>
</feature>
<feature type="region of interest" description="Disordered" evidence="6">
    <location>
        <begin position="1"/>
        <end position="26"/>
    </location>
</feature>
<comment type="subcellular location">
    <subcellularLocation>
        <location evidence="1">Membrane</location>
        <topology evidence="1">Multi-pass membrane protein</topology>
    </subcellularLocation>
</comment>
<dbReference type="Pfam" id="PF07690">
    <property type="entry name" value="MFS_1"/>
    <property type="match status" value="1"/>
</dbReference>
<dbReference type="Gene3D" id="1.20.1250.20">
    <property type="entry name" value="MFS general substrate transporter like domains"/>
    <property type="match status" value="2"/>
</dbReference>
<sequence>MSAVAKDQAQTRQISHVETGQPIDADPSNLKGGLAGQAATDAYGHSLIQLDPAEERRLVTKIDLYIIPTVAIIYLFCFIDRANIGNARLAGFESDLGLTGYQYNQVLSVFYISYIVFEIPGTMACKWLGPGWFLPGMTLGFGIMTVAFAFVHDIHTACGVRFLLGIFEAPMLPGIAYYMSRWYRRSELAFRLALYIVMSPLAGAFGGLLASAILRLDSFGSTQRWEMIFAIEGVITIGLALIAFLTLTDRPETARWLSEREKQLAITRLKSERVGTTEVLDRFDKAKVLRGILNPITLTTSWIFLLECITVQGLAFFAPTIVRTIYPNETVVRQQLMTVPPYIVGAVFVIASALLAWKTDRRNVIITYSAVPVMIGYIMFLATENARARYGAIFLIVTGAFNGGALCNAQVSANVLSDTARSSAIGTNVMFGNIGGLIATWAFLPFDGPNFPIGNGLNLAAQGTVLITGLALGFWMSRDNKRRSQVDVHAKIDGLGEKEVSDLDWLHPGFLWRP</sequence>
<evidence type="ECO:0000256" key="5">
    <source>
        <dbReference type="ARBA" id="ARBA00023136"/>
    </source>
</evidence>
<evidence type="ECO:0000256" key="7">
    <source>
        <dbReference type="SAM" id="Phobius"/>
    </source>
</evidence>
<evidence type="ECO:0000256" key="3">
    <source>
        <dbReference type="ARBA" id="ARBA00022692"/>
    </source>
</evidence>
<dbReference type="EMBL" id="NAJM01000032">
    <property type="protein sequence ID" value="RVX69137.1"/>
    <property type="molecule type" value="Genomic_DNA"/>
</dbReference>
<reference evidence="9 10" key="1">
    <citation type="submission" date="2017-03" db="EMBL/GenBank/DDBJ databases">
        <title>Genomes of endolithic fungi from Antarctica.</title>
        <authorList>
            <person name="Coleine C."/>
            <person name="Masonjones S."/>
            <person name="Stajich J.E."/>
        </authorList>
    </citation>
    <scope>NUCLEOTIDE SEQUENCE [LARGE SCALE GENOMIC DNA]</scope>
    <source>
        <strain evidence="9 10">CCFEE 6314</strain>
    </source>
</reference>
<dbReference type="PANTHER" id="PTHR43791:SF48">
    <property type="entry name" value="TRANSPORTER, PUTATIVE (AFU_ORTHOLOGUE AFUA_4G01000)-RELATED"/>
    <property type="match status" value="1"/>
</dbReference>
<dbReference type="FunFam" id="1.20.1250.20:FF:000013">
    <property type="entry name" value="MFS general substrate transporter"/>
    <property type="match status" value="1"/>
</dbReference>
<evidence type="ECO:0000256" key="4">
    <source>
        <dbReference type="ARBA" id="ARBA00022989"/>
    </source>
</evidence>
<evidence type="ECO:0000256" key="2">
    <source>
        <dbReference type="ARBA" id="ARBA00022448"/>
    </source>
</evidence>
<feature type="transmembrane region" description="Helical" evidence="7">
    <location>
        <begin position="456"/>
        <end position="475"/>
    </location>
</feature>
<keyword evidence="5 7" id="KW-0472">Membrane</keyword>
<dbReference type="VEuPathDB" id="FungiDB:PV10_07869"/>
<evidence type="ECO:0000313" key="9">
    <source>
        <dbReference type="EMBL" id="RVX69137.1"/>
    </source>
</evidence>